<evidence type="ECO:0008006" key="4">
    <source>
        <dbReference type="Google" id="ProtNLM"/>
    </source>
</evidence>
<dbReference type="InterPro" id="IPR036116">
    <property type="entry name" value="FN3_sf"/>
</dbReference>
<gene>
    <name evidence="2" type="ORF">ACFODZ_15635</name>
</gene>
<evidence type="ECO:0000256" key="1">
    <source>
        <dbReference type="SAM" id="SignalP"/>
    </source>
</evidence>
<protein>
    <recommendedName>
        <fullName evidence="4">Fibronectin type III domain-containing protein</fullName>
    </recommendedName>
</protein>
<dbReference type="Gene3D" id="2.60.40.10">
    <property type="entry name" value="Immunoglobulins"/>
    <property type="match status" value="1"/>
</dbReference>
<sequence>MKGHGRLLGLLCVLLLSLVACAQKHSAFTLKWKTASEVNNLGYNVYRAELEAGPFKQINSQIIQGAGTTDLISQYSYTDETVRKRQVYYYYIESVSENGQKKRFTPVLKSNAKNSP</sequence>
<comment type="caution">
    <text evidence="2">The sequence shown here is derived from an EMBL/GenBank/DDBJ whole genome shotgun (WGS) entry which is preliminary data.</text>
</comment>
<proteinExistence type="predicted"/>
<reference evidence="3" key="1">
    <citation type="journal article" date="2019" name="Int. J. Syst. Evol. Microbiol.">
        <title>The Global Catalogue of Microorganisms (GCM) 10K type strain sequencing project: providing services to taxonomists for standard genome sequencing and annotation.</title>
        <authorList>
            <consortium name="The Broad Institute Genomics Platform"/>
            <consortium name="The Broad Institute Genome Sequencing Center for Infectious Disease"/>
            <person name="Wu L."/>
            <person name="Ma J."/>
        </authorList>
    </citation>
    <scope>NUCLEOTIDE SEQUENCE [LARGE SCALE GENOMIC DNA]</scope>
    <source>
        <strain evidence="3">KCTC 42953</strain>
    </source>
</reference>
<name>A0ABV7JG72_9GAMM</name>
<organism evidence="2 3">
    <name type="scientific">Marinicella sediminis</name>
    <dbReference type="NCBI Taxonomy" id="1792834"/>
    <lineage>
        <taxon>Bacteria</taxon>
        <taxon>Pseudomonadati</taxon>
        <taxon>Pseudomonadota</taxon>
        <taxon>Gammaproteobacteria</taxon>
        <taxon>Lysobacterales</taxon>
        <taxon>Marinicellaceae</taxon>
        <taxon>Marinicella</taxon>
    </lineage>
</organism>
<accession>A0ABV7JG72</accession>
<feature type="chain" id="PRO_5046241112" description="Fibronectin type III domain-containing protein" evidence="1">
    <location>
        <begin position="23"/>
        <end position="116"/>
    </location>
</feature>
<dbReference type="EMBL" id="JBHRTS010000009">
    <property type="protein sequence ID" value="MFC3195686.1"/>
    <property type="molecule type" value="Genomic_DNA"/>
</dbReference>
<dbReference type="RefSeq" id="WP_077412341.1">
    <property type="nucleotide sequence ID" value="NZ_JBHRTS010000009.1"/>
</dbReference>
<evidence type="ECO:0000313" key="2">
    <source>
        <dbReference type="EMBL" id="MFC3195686.1"/>
    </source>
</evidence>
<feature type="signal peptide" evidence="1">
    <location>
        <begin position="1"/>
        <end position="22"/>
    </location>
</feature>
<keyword evidence="1" id="KW-0732">Signal</keyword>
<keyword evidence="3" id="KW-1185">Reference proteome</keyword>
<evidence type="ECO:0000313" key="3">
    <source>
        <dbReference type="Proteomes" id="UP001595533"/>
    </source>
</evidence>
<dbReference type="SUPFAM" id="SSF49265">
    <property type="entry name" value="Fibronectin type III"/>
    <property type="match status" value="1"/>
</dbReference>
<dbReference type="InterPro" id="IPR013783">
    <property type="entry name" value="Ig-like_fold"/>
</dbReference>
<dbReference type="Proteomes" id="UP001595533">
    <property type="component" value="Unassembled WGS sequence"/>
</dbReference>
<dbReference type="PROSITE" id="PS51257">
    <property type="entry name" value="PROKAR_LIPOPROTEIN"/>
    <property type="match status" value="1"/>
</dbReference>